<dbReference type="GO" id="GO:0003677">
    <property type="term" value="F:DNA binding"/>
    <property type="evidence" value="ECO:0007669"/>
    <property type="project" value="InterPro"/>
</dbReference>
<dbReference type="EMBL" id="CP058561">
    <property type="protein sequence ID" value="QUH29603.1"/>
    <property type="molecule type" value="Genomic_DNA"/>
</dbReference>
<dbReference type="PROSITE" id="PS51898">
    <property type="entry name" value="TYR_RECOMBINASE"/>
    <property type="match status" value="1"/>
</dbReference>
<evidence type="ECO:0000313" key="3">
    <source>
        <dbReference type="EMBL" id="QUH29603.1"/>
    </source>
</evidence>
<dbReference type="PANTHER" id="PTHR30349">
    <property type="entry name" value="PHAGE INTEGRASE-RELATED"/>
    <property type="match status" value="1"/>
</dbReference>
<dbReference type="SUPFAM" id="SSF56349">
    <property type="entry name" value="DNA breaking-rejoining enzymes"/>
    <property type="match status" value="1"/>
</dbReference>
<dbReference type="Gene3D" id="1.10.443.10">
    <property type="entry name" value="Intergrase catalytic core"/>
    <property type="match status" value="1"/>
</dbReference>
<evidence type="ECO:0000256" key="1">
    <source>
        <dbReference type="ARBA" id="ARBA00023172"/>
    </source>
</evidence>
<accession>A0A8J8SC98</accession>
<dbReference type="RefSeq" id="WP_212693624.1">
    <property type="nucleotide sequence ID" value="NZ_CP058561.1"/>
</dbReference>
<keyword evidence="1" id="KW-0233">DNA recombination</keyword>
<feature type="domain" description="Tyr recombinase" evidence="2">
    <location>
        <begin position="18"/>
        <end position="214"/>
    </location>
</feature>
<evidence type="ECO:0000259" key="2">
    <source>
        <dbReference type="PROSITE" id="PS51898"/>
    </source>
</evidence>
<reference evidence="3 4" key="1">
    <citation type="submission" date="2020-07" db="EMBL/GenBank/DDBJ databases">
        <title>Vallitalea guaymasensis genome.</title>
        <authorList>
            <person name="Postec A."/>
        </authorList>
    </citation>
    <scope>NUCLEOTIDE SEQUENCE [LARGE SCALE GENOMIC DNA]</scope>
    <source>
        <strain evidence="3 4">Ra1766G1</strain>
    </source>
</reference>
<dbReference type="Pfam" id="PF00589">
    <property type="entry name" value="Phage_integrase"/>
    <property type="match status" value="1"/>
</dbReference>
<keyword evidence="4" id="KW-1185">Reference proteome</keyword>
<dbReference type="GO" id="GO:0006310">
    <property type="term" value="P:DNA recombination"/>
    <property type="evidence" value="ECO:0007669"/>
    <property type="project" value="UniProtKB-KW"/>
</dbReference>
<name>A0A8J8SC98_9FIRM</name>
<dbReference type="KEGG" id="vgu:HYG85_12085"/>
<dbReference type="InterPro" id="IPR002104">
    <property type="entry name" value="Integrase_catalytic"/>
</dbReference>
<dbReference type="PANTHER" id="PTHR30349:SF64">
    <property type="entry name" value="PROPHAGE INTEGRASE INTD-RELATED"/>
    <property type="match status" value="1"/>
</dbReference>
<protein>
    <submittedName>
        <fullName evidence="3">Site-specific integrase</fullName>
    </submittedName>
</protein>
<gene>
    <name evidence="3" type="ORF">HYG85_12085</name>
</gene>
<proteinExistence type="predicted"/>
<evidence type="ECO:0000313" key="4">
    <source>
        <dbReference type="Proteomes" id="UP000677305"/>
    </source>
</evidence>
<dbReference type="InterPro" id="IPR013762">
    <property type="entry name" value="Integrase-like_cat_sf"/>
</dbReference>
<organism evidence="3 4">
    <name type="scientific">Vallitalea guaymasensis</name>
    <dbReference type="NCBI Taxonomy" id="1185412"/>
    <lineage>
        <taxon>Bacteria</taxon>
        <taxon>Bacillati</taxon>
        <taxon>Bacillota</taxon>
        <taxon>Clostridia</taxon>
        <taxon>Lachnospirales</taxon>
        <taxon>Vallitaleaceae</taxon>
        <taxon>Vallitalea</taxon>
    </lineage>
</organism>
<dbReference type="Proteomes" id="UP000677305">
    <property type="component" value="Chromosome"/>
</dbReference>
<dbReference type="GO" id="GO:0015074">
    <property type="term" value="P:DNA integration"/>
    <property type="evidence" value="ECO:0007669"/>
    <property type="project" value="InterPro"/>
</dbReference>
<dbReference type="InterPro" id="IPR011010">
    <property type="entry name" value="DNA_brk_join_enz"/>
</dbReference>
<dbReference type="CDD" id="cd01189">
    <property type="entry name" value="INT_ICEBs1_C_like"/>
    <property type="match status" value="1"/>
</dbReference>
<dbReference type="AlphaFoldDB" id="A0A8J8SC98"/>
<sequence length="224" mass="26200">MILFNYAQSVQPPKATTPETKFITEEQFYRLFHIFKNTDYFIPVLLAGTTGMREGEICGLQDYNIHLDRNEIYVKDNLVYIEKKWTLDSTKTHRSTRPVYIFPDVSRILKQYLIQRKEQQLKYGPQYIDSGFFCRRPDGRFINPVTLGKRFTIIARKYNYHISFHGLRHTHVTILFNKGKDLKTVADKLGHSTTKITTDTYIHSSIESQKRLLGDIKLPGLGTF</sequence>
<dbReference type="InterPro" id="IPR050090">
    <property type="entry name" value="Tyrosine_recombinase_XerCD"/>
</dbReference>